<dbReference type="RefSeq" id="WP_345258527.1">
    <property type="nucleotide sequence ID" value="NZ_BAABGY010000026.1"/>
</dbReference>
<dbReference type="EMBL" id="BAABGY010000026">
    <property type="protein sequence ID" value="GAA4345307.1"/>
    <property type="molecule type" value="Genomic_DNA"/>
</dbReference>
<comment type="caution">
    <text evidence="2">The sequence shown here is derived from an EMBL/GenBank/DDBJ whole genome shotgun (WGS) entry which is preliminary data.</text>
</comment>
<gene>
    <name evidence="2" type="ORF">GCM10023184_47120</name>
</gene>
<proteinExistence type="predicted"/>
<dbReference type="Proteomes" id="UP001501725">
    <property type="component" value="Unassembled WGS sequence"/>
</dbReference>
<evidence type="ECO:0000313" key="2">
    <source>
        <dbReference type="EMBL" id="GAA4345307.1"/>
    </source>
</evidence>
<keyword evidence="1" id="KW-0472">Membrane</keyword>
<organism evidence="2 3">
    <name type="scientific">Flaviaesturariibacter amylovorans</name>
    <dbReference type="NCBI Taxonomy" id="1084520"/>
    <lineage>
        <taxon>Bacteria</taxon>
        <taxon>Pseudomonadati</taxon>
        <taxon>Bacteroidota</taxon>
        <taxon>Chitinophagia</taxon>
        <taxon>Chitinophagales</taxon>
        <taxon>Chitinophagaceae</taxon>
        <taxon>Flaviaestuariibacter</taxon>
    </lineage>
</organism>
<name>A0ABP8HVI0_9BACT</name>
<keyword evidence="1" id="KW-1133">Transmembrane helix</keyword>
<evidence type="ECO:0000256" key="1">
    <source>
        <dbReference type="SAM" id="Phobius"/>
    </source>
</evidence>
<keyword evidence="1" id="KW-0812">Transmembrane</keyword>
<accession>A0ABP8HVI0</accession>
<evidence type="ECO:0008006" key="4">
    <source>
        <dbReference type="Google" id="ProtNLM"/>
    </source>
</evidence>
<sequence>MKVRRLDIAKSLLAGIGLGLFLLLFGYIGVFIAMVMALISVGLLISSIWLGRKAIIWGLAGLVPFLMLWAYIRL</sequence>
<keyword evidence="3" id="KW-1185">Reference proteome</keyword>
<protein>
    <recommendedName>
        <fullName evidence="4">Phosphatidate cytidylyltransferase</fullName>
    </recommendedName>
</protein>
<reference evidence="3" key="1">
    <citation type="journal article" date="2019" name="Int. J. Syst. Evol. Microbiol.">
        <title>The Global Catalogue of Microorganisms (GCM) 10K type strain sequencing project: providing services to taxonomists for standard genome sequencing and annotation.</title>
        <authorList>
            <consortium name="The Broad Institute Genomics Platform"/>
            <consortium name="The Broad Institute Genome Sequencing Center for Infectious Disease"/>
            <person name="Wu L."/>
            <person name="Ma J."/>
        </authorList>
    </citation>
    <scope>NUCLEOTIDE SEQUENCE [LARGE SCALE GENOMIC DNA]</scope>
    <source>
        <strain evidence="3">JCM 17919</strain>
    </source>
</reference>
<feature type="transmembrane region" description="Helical" evidence="1">
    <location>
        <begin position="54"/>
        <end position="72"/>
    </location>
</feature>
<feature type="transmembrane region" description="Helical" evidence="1">
    <location>
        <begin position="12"/>
        <end position="42"/>
    </location>
</feature>
<evidence type="ECO:0000313" key="3">
    <source>
        <dbReference type="Proteomes" id="UP001501725"/>
    </source>
</evidence>